<dbReference type="AlphaFoldDB" id="B4LDR7"/>
<dbReference type="FunCoup" id="B4LDR7">
    <property type="interactions" value="3"/>
</dbReference>
<dbReference type="PhylomeDB" id="B4LDR7"/>
<evidence type="ECO:0000313" key="2">
    <source>
        <dbReference type="EMBL" id="EDW68940.1"/>
    </source>
</evidence>
<feature type="transmembrane region" description="Helical" evidence="1">
    <location>
        <begin position="43"/>
        <end position="66"/>
    </location>
</feature>
<dbReference type="eggNOG" id="ENOG502RJX6">
    <property type="taxonomic scope" value="Eukaryota"/>
</dbReference>
<dbReference type="HOGENOM" id="CLU_018076_2_0_1"/>
<sequence length="720" mass="83382">MTEKQPLIECIEENAKEPSPLPVTWKSVLNCIYRRISLRRNQFIVVVLYTIFTMLIAGFYIVSFYLRGVTKSTHVDIVPVYRESNVLGMEAHGLTPRPPTTQMLLLTNEPMIDQTTLSSQGYLVYSNHCRIMDLDPYKHEVMRHFKPINHMPCKSVPPLTQVRYDANAQRYVLNIDASAFPSYQVGNMLSCCYMDVQRVNEDEFKLTPCHTFSSRAQLSNTTDSIIVSCKTDTKQIYINGHPTVAERVAVRERLEHWTHKDRGRRVPSVLMIGIDSISRVHLIRAMPKTAQYLYDEDWFELAGYNKIDDNTFPNLMAVLTGHNYTSALKYCNPYEKHGLDRCQFIWKRFMQHGYVSAYGEDAVKINTFNFLKKGFQQPPVDYYLRPYLSAAEKLLGGDTKLGLPHCLGFETAAKHVYNYAQEFAKRYRNDSFFGFFWTNTHSHSEISQTTFMDEYLREYLQRLVAQGTMEHSVVVFFSDHGLRFGPTRDTWSGYLEERLPVLFIWLPPFLRQTHPEFVEALRQNRNRLTTPYDLHMTLKHILALSGRSGSLESLGGAKDCPHCQSLLLPVPLNRSCEDVAIEDHWCTCWQYKEFHLSKLVMRLAHHAVQHINNYVATFRNGSLSHLCVPLELFEVRKVYKAELDLKHMDIYMLNIFTLPNRALYEATLRYNRNLPNAKSVQLSGSVSRINSYIAEGNCLGEGPLKKYCHCRPKDNNNKTY</sequence>
<keyword evidence="1" id="KW-0812">Transmembrane</keyword>
<dbReference type="PANTHER" id="PTHR10974">
    <property type="entry name" value="FI08016P-RELATED"/>
    <property type="match status" value="1"/>
</dbReference>
<keyword evidence="1" id="KW-0472">Membrane</keyword>
<gene>
    <name evidence="2" type="primary">Dvir\GJ12971</name>
    <name evidence="2" type="ORF">Dvir_GJ12971</name>
</gene>
<organism evidence="2 3">
    <name type="scientific">Drosophila virilis</name>
    <name type="common">Fruit fly</name>
    <dbReference type="NCBI Taxonomy" id="7244"/>
    <lineage>
        <taxon>Eukaryota</taxon>
        <taxon>Metazoa</taxon>
        <taxon>Ecdysozoa</taxon>
        <taxon>Arthropoda</taxon>
        <taxon>Hexapoda</taxon>
        <taxon>Insecta</taxon>
        <taxon>Pterygota</taxon>
        <taxon>Neoptera</taxon>
        <taxon>Endopterygota</taxon>
        <taxon>Diptera</taxon>
        <taxon>Brachycera</taxon>
        <taxon>Muscomorpha</taxon>
        <taxon>Ephydroidea</taxon>
        <taxon>Drosophilidae</taxon>
        <taxon>Drosophila</taxon>
    </lineage>
</organism>
<keyword evidence="1" id="KW-1133">Transmembrane helix</keyword>
<dbReference type="InterPro" id="IPR017850">
    <property type="entry name" value="Alkaline_phosphatase_core_sf"/>
</dbReference>
<dbReference type="OMA" id="MCHFERV"/>
<dbReference type="Gene3D" id="3.40.720.10">
    <property type="entry name" value="Alkaline Phosphatase, subunit A"/>
    <property type="match status" value="1"/>
</dbReference>
<dbReference type="EMBL" id="CH940647">
    <property type="protein sequence ID" value="EDW68940.1"/>
    <property type="molecule type" value="Genomic_DNA"/>
</dbReference>
<name>B4LDR7_DROVI</name>
<dbReference type="InterPro" id="IPR004245">
    <property type="entry name" value="DUF229"/>
</dbReference>
<reference evidence="2 3" key="1">
    <citation type="journal article" date="2007" name="Nature">
        <title>Evolution of genes and genomes on the Drosophila phylogeny.</title>
        <authorList>
            <consortium name="Drosophila 12 Genomes Consortium"/>
            <person name="Clark A.G."/>
            <person name="Eisen M.B."/>
            <person name="Smith D.R."/>
            <person name="Bergman C.M."/>
            <person name="Oliver B."/>
            <person name="Markow T.A."/>
            <person name="Kaufman T.C."/>
            <person name="Kellis M."/>
            <person name="Gelbart W."/>
            <person name="Iyer V.N."/>
            <person name="Pollard D.A."/>
            <person name="Sackton T.B."/>
            <person name="Larracuente A.M."/>
            <person name="Singh N.D."/>
            <person name="Abad J.P."/>
            <person name="Abt D.N."/>
            <person name="Adryan B."/>
            <person name="Aguade M."/>
            <person name="Akashi H."/>
            <person name="Anderson W.W."/>
            <person name="Aquadro C.F."/>
            <person name="Ardell D.H."/>
            <person name="Arguello R."/>
            <person name="Artieri C.G."/>
            <person name="Barbash D.A."/>
            <person name="Barker D."/>
            <person name="Barsanti P."/>
            <person name="Batterham P."/>
            <person name="Batzoglou S."/>
            <person name="Begun D."/>
            <person name="Bhutkar A."/>
            <person name="Blanco E."/>
            <person name="Bosak S.A."/>
            <person name="Bradley R.K."/>
            <person name="Brand A.D."/>
            <person name="Brent M.R."/>
            <person name="Brooks A.N."/>
            <person name="Brown R.H."/>
            <person name="Butlin R.K."/>
            <person name="Caggese C."/>
            <person name="Calvi B.R."/>
            <person name="Bernardo de Carvalho A."/>
            <person name="Caspi A."/>
            <person name="Castrezana S."/>
            <person name="Celniker S.E."/>
            <person name="Chang J.L."/>
            <person name="Chapple C."/>
            <person name="Chatterji S."/>
            <person name="Chinwalla A."/>
            <person name="Civetta A."/>
            <person name="Clifton S.W."/>
            <person name="Comeron J.M."/>
            <person name="Costello J.C."/>
            <person name="Coyne J.A."/>
            <person name="Daub J."/>
            <person name="David R.G."/>
            <person name="Delcher A.L."/>
            <person name="Delehaunty K."/>
            <person name="Do C.B."/>
            <person name="Ebling H."/>
            <person name="Edwards K."/>
            <person name="Eickbush T."/>
            <person name="Evans J.D."/>
            <person name="Filipski A."/>
            <person name="Findeiss S."/>
            <person name="Freyhult E."/>
            <person name="Fulton L."/>
            <person name="Fulton R."/>
            <person name="Garcia A.C."/>
            <person name="Gardiner A."/>
            <person name="Garfield D.A."/>
            <person name="Garvin B.E."/>
            <person name="Gibson G."/>
            <person name="Gilbert D."/>
            <person name="Gnerre S."/>
            <person name="Godfrey J."/>
            <person name="Good R."/>
            <person name="Gotea V."/>
            <person name="Gravely B."/>
            <person name="Greenberg A.J."/>
            <person name="Griffiths-Jones S."/>
            <person name="Gross S."/>
            <person name="Guigo R."/>
            <person name="Gustafson E.A."/>
            <person name="Haerty W."/>
            <person name="Hahn M.W."/>
            <person name="Halligan D.L."/>
            <person name="Halpern A.L."/>
            <person name="Halter G.M."/>
            <person name="Han M.V."/>
            <person name="Heger A."/>
            <person name="Hillier L."/>
            <person name="Hinrichs A.S."/>
            <person name="Holmes I."/>
            <person name="Hoskins R.A."/>
            <person name="Hubisz M.J."/>
            <person name="Hultmark D."/>
            <person name="Huntley M.A."/>
            <person name="Jaffe D.B."/>
            <person name="Jagadeeshan S."/>
            <person name="Jeck W.R."/>
            <person name="Johnson J."/>
            <person name="Jones C.D."/>
            <person name="Jordan W.C."/>
            <person name="Karpen G.H."/>
            <person name="Kataoka E."/>
            <person name="Keightley P.D."/>
            <person name="Kheradpour P."/>
            <person name="Kirkness E.F."/>
            <person name="Koerich L.B."/>
            <person name="Kristiansen K."/>
            <person name="Kudrna D."/>
            <person name="Kulathinal R.J."/>
            <person name="Kumar S."/>
            <person name="Kwok R."/>
            <person name="Lander E."/>
            <person name="Langley C.H."/>
            <person name="Lapoint R."/>
            <person name="Lazzaro B.P."/>
            <person name="Lee S.J."/>
            <person name="Levesque L."/>
            <person name="Li R."/>
            <person name="Lin C.F."/>
            <person name="Lin M.F."/>
            <person name="Lindblad-Toh K."/>
            <person name="Llopart A."/>
            <person name="Long M."/>
            <person name="Low L."/>
            <person name="Lozovsky E."/>
            <person name="Lu J."/>
            <person name="Luo M."/>
            <person name="Machado C.A."/>
            <person name="Makalowski W."/>
            <person name="Marzo M."/>
            <person name="Matsuda M."/>
            <person name="Matzkin L."/>
            <person name="McAllister B."/>
            <person name="McBride C.S."/>
            <person name="McKernan B."/>
            <person name="McKernan K."/>
            <person name="Mendez-Lago M."/>
            <person name="Minx P."/>
            <person name="Mollenhauer M.U."/>
            <person name="Montooth K."/>
            <person name="Mount S.M."/>
            <person name="Mu X."/>
            <person name="Myers E."/>
            <person name="Negre B."/>
            <person name="Newfeld S."/>
            <person name="Nielsen R."/>
            <person name="Noor M.A."/>
            <person name="O'Grady P."/>
            <person name="Pachter L."/>
            <person name="Papaceit M."/>
            <person name="Parisi M.J."/>
            <person name="Parisi M."/>
            <person name="Parts L."/>
            <person name="Pedersen J.S."/>
            <person name="Pesole G."/>
            <person name="Phillippy A.M."/>
            <person name="Ponting C.P."/>
            <person name="Pop M."/>
            <person name="Porcelli D."/>
            <person name="Powell J.R."/>
            <person name="Prohaska S."/>
            <person name="Pruitt K."/>
            <person name="Puig M."/>
            <person name="Quesneville H."/>
            <person name="Ram K.R."/>
            <person name="Rand D."/>
            <person name="Rasmussen M.D."/>
            <person name="Reed L.K."/>
            <person name="Reenan R."/>
            <person name="Reily A."/>
            <person name="Remington K.A."/>
            <person name="Rieger T.T."/>
            <person name="Ritchie M.G."/>
            <person name="Robin C."/>
            <person name="Rogers Y.H."/>
            <person name="Rohde C."/>
            <person name="Rozas J."/>
            <person name="Rubenfield M.J."/>
            <person name="Ruiz A."/>
            <person name="Russo S."/>
            <person name="Salzberg S.L."/>
            <person name="Sanchez-Gracia A."/>
            <person name="Saranga D.J."/>
            <person name="Sato H."/>
            <person name="Schaeffer S.W."/>
            <person name="Schatz M.C."/>
            <person name="Schlenke T."/>
            <person name="Schwartz R."/>
            <person name="Segarra C."/>
            <person name="Singh R.S."/>
            <person name="Sirot L."/>
            <person name="Sirota M."/>
            <person name="Sisneros N.B."/>
            <person name="Smith C.D."/>
            <person name="Smith T.F."/>
            <person name="Spieth J."/>
            <person name="Stage D.E."/>
            <person name="Stark A."/>
            <person name="Stephan W."/>
            <person name="Strausberg R.L."/>
            <person name="Strempel S."/>
            <person name="Sturgill D."/>
            <person name="Sutton G."/>
            <person name="Sutton G.G."/>
            <person name="Tao W."/>
            <person name="Teichmann S."/>
            <person name="Tobari Y.N."/>
            <person name="Tomimura Y."/>
            <person name="Tsolas J.M."/>
            <person name="Valente V.L."/>
            <person name="Venter E."/>
            <person name="Venter J.C."/>
            <person name="Vicario S."/>
            <person name="Vieira F.G."/>
            <person name="Vilella A.J."/>
            <person name="Villasante A."/>
            <person name="Walenz B."/>
            <person name="Wang J."/>
            <person name="Wasserman M."/>
            <person name="Watts T."/>
            <person name="Wilson D."/>
            <person name="Wilson R.K."/>
            <person name="Wing R.A."/>
            <person name="Wolfner M.F."/>
            <person name="Wong A."/>
            <person name="Wong G.K."/>
            <person name="Wu C.I."/>
            <person name="Wu G."/>
            <person name="Yamamoto D."/>
            <person name="Yang H.P."/>
            <person name="Yang S.P."/>
            <person name="Yorke J.A."/>
            <person name="Yoshida K."/>
            <person name="Zdobnov E."/>
            <person name="Zhang P."/>
            <person name="Zhang Y."/>
            <person name="Zimin A.V."/>
            <person name="Baldwin J."/>
            <person name="Abdouelleil A."/>
            <person name="Abdulkadir J."/>
            <person name="Abebe A."/>
            <person name="Abera B."/>
            <person name="Abreu J."/>
            <person name="Acer S.C."/>
            <person name="Aftuck L."/>
            <person name="Alexander A."/>
            <person name="An P."/>
            <person name="Anderson E."/>
            <person name="Anderson S."/>
            <person name="Arachi H."/>
            <person name="Azer M."/>
            <person name="Bachantsang P."/>
            <person name="Barry A."/>
            <person name="Bayul T."/>
            <person name="Berlin A."/>
            <person name="Bessette D."/>
            <person name="Bloom T."/>
            <person name="Blye J."/>
            <person name="Boguslavskiy L."/>
            <person name="Bonnet C."/>
            <person name="Boukhgalter B."/>
            <person name="Bourzgui I."/>
            <person name="Brown A."/>
            <person name="Cahill P."/>
            <person name="Channer S."/>
            <person name="Cheshatsang Y."/>
            <person name="Chuda L."/>
            <person name="Citroen M."/>
            <person name="Collymore A."/>
            <person name="Cooke P."/>
            <person name="Costello M."/>
            <person name="D'Aco K."/>
            <person name="Daza R."/>
            <person name="De Haan G."/>
            <person name="DeGray S."/>
            <person name="DeMaso C."/>
            <person name="Dhargay N."/>
            <person name="Dooley K."/>
            <person name="Dooley E."/>
            <person name="Doricent M."/>
            <person name="Dorje P."/>
            <person name="Dorjee K."/>
            <person name="Dupes A."/>
            <person name="Elong R."/>
            <person name="Falk J."/>
            <person name="Farina A."/>
            <person name="Faro S."/>
            <person name="Ferguson D."/>
            <person name="Fisher S."/>
            <person name="Foley C.D."/>
            <person name="Franke A."/>
            <person name="Friedrich D."/>
            <person name="Gadbois L."/>
            <person name="Gearin G."/>
            <person name="Gearin C.R."/>
            <person name="Giannoukos G."/>
            <person name="Goode T."/>
            <person name="Graham J."/>
            <person name="Grandbois E."/>
            <person name="Grewal S."/>
            <person name="Gyaltsen K."/>
            <person name="Hafez N."/>
            <person name="Hagos B."/>
            <person name="Hall J."/>
            <person name="Henson C."/>
            <person name="Hollinger A."/>
            <person name="Honan T."/>
            <person name="Huard M.D."/>
            <person name="Hughes L."/>
            <person name="Hurhula B."/>
            <person name="Husby M.E."/>
            <person name="Kamat A."/>
            <person name="Kanga B."/>
            <person name="Kashin S."/>
            <person name="Khazanovich D."/>
            <person name="Kisner P."/>
            <person name="Lance K."/>
            <person name="Lara M."/>
            <person name="Lee W."/>
            <person name="Lennon N."/>
            <person name="Letendre F."/>
            <person name="LeVine R."/>
            <person name="Lipovsky A."/>
            <person name="Liu X."/>
            <person name="Liu J."/>
            <person name="Liu S."/>
            <person name="Lokyitsang T."/>
            <person name="Lokyitsang Y."/>
            <person name="Lubonja R."/>
            <person name="Lui A."/>
            <person name="MacDonald P."/>
            <person name="Magnisalis V."/>
            <person name="Maru K."/>
            <person name="Matthews C."/>
            <person name="McCusker W."/>
            <person name="McDonough S."/>
            <person name="Mehta T."/>
            <person name="Meldrim J."/>
            <person name="Meneus L."/>
            <person name="Mihai O."/>
            <person name="Mihalev A."/>
            <person name="Mihova T."/>
            <person name="Mittelman R."/>
            <person name="Mlenga V."/>
            <person name="Montmayeur A."/>
            <person name="Mulrain L."/>
            <person name="Navidi A."/>
            <person name="Naylor J."/>
            <person name="Negash T."/>
            <person name="Nguyen T."/>
            <person name="Nguyen N."/>
            <person name="Nicol R."/>
            <person name="Norbu C."/>
            <person name="Norbu N."/>
            <person name="Novod N."/>
            <person name="O'Neill B."/>
            <person name="Osman S."/>
            <person name="Markiewicz E."/>
            <person name="Oyono O.L."/>
            <person name="Patti C."/>
            <person name="Phunkhang P."/>
            <person name="Pierre F."/>
            <person name="Priest M."/>
            <person name="Raghuraman S."/>
            <person name="Rege F."/>
            <person name="Reyes R."/>
            <person name="Rise C."/>
            <person name="Rogov P."/>
            <person name="Ross K."/>
            <person name="Ryan E."/>
            <person name="Settipalli S."/>
            <person name="Shea T."/>
            <person name="Sherpa N."/>
            <person name="Shi L."/>
            <person name="Shih D."/>
            <person name="Sparrow T."/>
            <person name="Spaulding J."/>
            <person name="Stalker J."/>
            <person name="Stange-Thomann N."/>
            <person name="Stavropoulos S."/>
            <person name="Stone C."/>
            <person name="Strader C."/>
            <person name="Tesfaye S."/>
            <person name="Thomson T."/>
            <person name="Thoulutsang Y."/>
            <person name="Thoulutsang D."/>
            <person name="Topham K."/>
            <person name="Topping I."/>
            <person name="Tsamla T."/>
            <person name="Vassiliev H."/>
            <person name="Vo A."/>
            <person name="Wangchuk T."/>
            <person name="Wangdi T."/>
            <person name="Weiand M."/>
            <person name="Wilkinson J."/>
            <person name="Wilson A."/>
            <person name="Yadav S."/>
            <person name="Young G."/>
            <person name="Yu Q."/>
            <person name="Zembek L."/>
            <person name="Zhong D."/>
            <person name="Zimmer A."/>
            <person name="Zwirko Z."/>
            <person name="Jaffe D.B."/>
            <person name="Alvarez P."/>
            <person name="Brockman W."/>
            <person name="Butler J."/>
            <person name="Chin C."/>
            <person name="Gnerre S."/>
            <person name="Grabherr M."/>
            <person name="Kleber M."/>
            <person name="Mauceli E."/>
            <person name="MacCallum I."/>
        </authorList>
    </citation>
    <scope>NUCLEOTIDE SEQUENCE [LARGE SCALE GENOMIC DNA]</scope>
    <source>
        <strain evidence="3">Tucson 15010-1051.87</strain>
    </source>
</reference>
<dbReference type="FunFam" id="3.40.720.10:FF:000017">
    <property type="entry name" value="Predicted protein"/>
    <property type="match status" value="1"/>
</dbReference>
<dbReference type="SMR" id="B4LDR7"/>
<dbReference type="Proteomes" id="UP000008792">
    <property type="component" value="Unassembled WGS sequence"/>
</dbReference>
<dbReference type="GO" id="GO:0005615">
    <property type="term" value="C:extracellular space"/>
    <property type="evidence" value="ECO:0007669"/>
    <property type="project" value="TreeGrafter"/>
</dbReference>
<dbReference type="PANTHER" id="PTHR10974:SF9">
    <property type="entry name" value="DUF229 DOMAIN CONTAINING PROTEIN-RELATED"/>
    <property type="match status" value="1"/>
</dbReference>
<protein>
    <submittedName>
        <fullName evidence="2">Uncharacterized protein</fullName>
    </submittedName>
</protein>
<dbReference type="STRING" id="7244.B4LDR7"/>
<proteinExistence type="predicted"/>
<evidence type="ECO:0000256" key="1">
    <source>
        <dbReference type="SAM" id="Phobius"/>
    </source>
</evidence>
<dbReference type="OrthoDB" id="413313at2759"/>
<dbReference type="KEGG" id="dvi:6624450"/>
<dbReference type="SUPFAM" id="SSF53649">
    <property type="entry name" value="Alkaline phosphatase-like"/>
    <property type="match status" value="1"/>
</dbReference>
<dbReference type="Pfam" id="PF02995">
    <property type="entry name" value="DUF229"/>
    <property type="match status" value="1"/>
</dbReference>
<accession>B4LDR7</accession>
<keyword evidence="3" id="KW-1185">Reference proteome</keyword>
<evidence type="ECO:0000313" key="3">
    <source>
        <dbReference type="Proteomes" id="UP000008792"/>
    </source>
</evidence>
<dbReference type="InParanoid" id="B4LDR7"/>
<dbReference type="CDD" id="cd16021">
    <property type="entry name" value="ALP_like"/>
    <property type="match status" value="1"/>
</dbReference>